<evidence type="ECO:0000313" key="3">
    <source>
        <dbReference type="Proteomes" id="UP001221757"/>
    </source>
</evidence>
<accession>A0AAD7D935</accession>
<dbReference type="EMBL" id="JARKIE010000102">
    <property type="protein sequence ID" value="KAJ7685876.1"/>
    <property type="molecule type" value="Genomic_DNA"/>
</dbReference>
<gene>
    <name evidence="2" type="ORF">B0H17DRAFT_1204704</name>
</gene>
<feature type="chain" id="PRO_5041914201" evidence="1">
    <location>
        <begin position="23"/>
        <end position="114"/>
    </location>
</feature>
<keyword evidence="1" id="KW-0732">Signal</keyword>
<comment type="caution">
    <text evidence="2">The sequence shown here is derived from an EMBL/GenBank/DDBJ whole genome shotgun (WGS) entry which is preliminary data.</text>
</comment>
<proteinExistence type="predicted"/>
<evidence type="ECO:0000256" key="1">
    <source>
        <dbReference type="SAM" id="SignalP"/>
    </source>
</evidence>
<protein>
    <submittedName>
        <fullName evidence="2">Uncharacterized protein</fullName>
    </submittedName>
</protein>
<organism evidence="2 3">
    <name type="scientific">Mycena rosella</name>
    <name type="common">Pink bonnet</name>
    <name type="synonym">Agaricus rosellus</name>
    <dbReference type="NCBI Taxonomy" id="1033263"/>
    <lineage>
        <taxon>Eukaryota</taxon>
        <taxon>Fungi</taxon>
        <taxon>Dikarya</taxon>
        <taxon>Basidiomycota</taxon>
        <taxon>Agaricomycotina</taxon>
        <taxon>Agaricomycetes</taxon>
        <taxon>Agaricomycetidae</taxon>
        <taxon>Agaricales</taxon>
        <taxon>Marasmiineae</taxon>
        <taxon>Mycenaceae</taxon>
        <taxon>Mycena</taxon>
    </lineage>
</organism>
<name>A0AAD7D935_MYCRO</name>
<reference evidence="2" key="1">
    <citation type="submission" date="2023-03" db="EMBL/GenBank/DDBJ databases">
        <title>Massive genome expansion in bonnet fungi (Mycena s.s.) driven by repeated elements and novel gene families across ecological guilds.</title>
        <authorList>
            <consortium name="Lawrence Berkeley National Laboratory"/>
            <person name="Harder C.B."/>
            <person name="Miyauchi S."/>
            <person name="Viragh M."/>
            <person name="Kuo A."/>
            <person name="Thoen E."/>
            <person name="Andreopoulos B."/>
            <person name="Lu D."/>
            <person name="Skrede I."/>
            <person name="Drula E."/>
            <person name="Henrissat B."/>
            <person name="Morin E."/>
            <person name="Kohler A."/>
            <person name="Barry K."/>
            <person name="LaButti K."/>
            <person name="Morin E."/>
            <person name="Salamov A."/>
            <person name="Lipzen A."/>
            <person name="Mereny Z."/>
            <person name="Hegedus B."/>
            <person name="Baldrian P."/>
            <person name="Stursova M."/>
            <person name="Weitz H."/>
            <person name="Taylor A."/>
            <person name="Grigoriev I.V."/>
            <person name="Nagy L.G."/>
            <person name="Martin F."/>
            <person name="Kauserud H."/>
        </authorList>
    </citation>
    <scope>NUCLEOTIDE SEQUENCE</scope>
    <source>
        <strain evidence="2">CBHHK067</strain>
    </source>
</reference>
<keyword evidence="3" id="KW-1185">Reference proteome</keyword>
<feature type="signal peptide" evidence="1">
    <location>
        <begin position="1"/>
        <end position="22"/>
    </location>
</feature>
<evidence type="ECO:0000313" key="2">
    <source>
        <dbReference type="EMBL" id="KAJ7685876.1"/>
    </source>
</evidence>
<dbReference type="AlphaFoldDB" id="A0AAD7D935"/>
<dbReference type="Proteomes" id="UP001221757">
    <property type="component" value="Unassembled WGS sequence"/>
</dbReference>
<sequence length="114" mass="12356">MFSKVLSLGLALGLAAIALVQAAPAPTVSCNVNFGTSYGFEGPGIYKITNGKLGHLRFRSGDNAVYFSREFDNYAKWNIVAKDDGTYALFNVGFSMPAYADGVLDFLFHPSVQY</sequence>